<feature type="signal peptide" evidence="12">
    <location>
        <begin position="1"/>
        <end position="29"/>
    </location>
</feature>
<keyword evidence="7 11" id="KW-0798">TonB box</keyword>
<protein>
    <submittedName>
        <fullName evidence="14">TonB-dependent receptor</fullName>
    </submittedName>
</protein>
<dbReference type="Proteomes" id="UP000283469">
    <property type="component" value="Unassembled WGS sequence"/>
</dbReference>
<feature type="chain" id="PRO_5019138019" evidence="12">
    <location>
        <begin position="30"/>
        <end position="864"/>
    </location>
</feature>
<dbReference type="InterPro" id="IPR037066">
    <property type="entry name" value="Plug_dom_sf"/>
</dbReference>
<evidence type="ECO:0000256" key="2">
    <source>
        <dbReference type="ARBA" id="ARBA00022448"/>
    </source>
</evidence>
<dbReference type="Gene3D" id="2.170.130.10">
    <property type="entry name" value="TonB-dependent receptor, plug domain"/>
    <property type="match status" value="1"/>
</dbReference>
<evidence type="ECO:0000256" key="11">
    <source>
        <dbReference type="RuleBase" id="RU003357"/>
    </source>
</evidence>
<keyword evidence="6" id="KW-0408">Iron</keyword>
<evidence type="ECO:0000256" key="5">
    <source>
        <dbReference type="ARBA" id="ARBA00022692"/>
    </source>
</evidence>
<evidence type="ECO:0000256" key="9">
    <source>
        <dbReference type="ARBA" id="ARBA00023237"/>
    </source>
</evidence>
<evidence type="ECO:0000256" key="10">
    <source>
        <dbReference type="PROSITE-ProRule" id="PRU01360"/>
    </source>
</evidence>
<dbReference type="PANTHER" id="PTHR47234:SF3">
    <property type="entry name" value="SECRETIN_TONB SHORT N-TERMINAL DOMAIN-CONTAINING PROTEIN"/>
    <property type="match status" value="1"/>
</dbReference>
<keyword evidence="12" id="KW-0732">Signal</keyword>
<dbReference type="GO" id="GO:0006826">
    <property type="term" value="P:iron ion transport"/>
    <property type="evidence" value="ECO:0007669"/>
    <property type="project" value="UniProtKB-KW"/>
</dbReference>
<dbReference type="PROSITE" id="PS52016">
    <property type="entry name" value="TONB_DEPENDENT_REC_3"/>
    <property type="match status" value="1"/>
</dbReference>
<keyword evidence="3 10" id="KW-1134">Transmembrane beta strand</keyword>
<dbReference type="EMBL" id="QVRA01000044">
    <property type="protein sequence ID" value="RJG51699.1"/>
    <property type="molecule type" value="Genomic_DNA"/>
</dbReference>
<keyword evidence="8 10" id="KW-0472">Membrane</keyword>
<keyword evidence="14" id="KW-0675">Receptor</keyword>
<dbReference type="Gene3D" id="2.40.170.20">
    <property type="entry name" value="TonB-dependent receptor, beta-barrel domain"/>
    <property type="match status" value="1"/>
</dbReference>
<reference evidence="14 15" key="1">
    <citation type="submission" date="2018-08" db="EMBL/GenBank/DDBJ databases">
        <title>Sphingobium sp. EO9.</title>
        <authorList>
            <person name="Park Y."/>
            <person name="Kim K.H."/>
            <person name="Jeon C.O."/>
        </authorList>
    </citation>
    <scope>NUCLEOTIDE SEQUENCE [LARGE SCALE GENOMIC DNA]</scope>
    <source>
        <strain evidence="14 15">EO9</strain>
    </source>
</reference>
<comment type="similarity">
    <text evidence="10 11">Belongs to the TonB-dependent receptor family.</text>
</comment>
<feature type="domain" description="Secretin/TonB short N-terminal" evidence="13">
    <location>
        <begin position="57"/>
        <end position="107"/>
    </location>
</feature>
<comment type="subcellular location">
    <subcellularLocation>
        <location evidence="1 10">Cell outer membrane</location>
        <topology evidence="1 10">Multi-pass membrane protein</topology>
    </subcellularLocation>
</comment>
<dbReference type="PANTHER" id="PTHR47234">
    <property type="match status" value="1"/>
</dbReference>
<evidence type="ECO:0000313" key="15">
    <source>
        <dbReference type="Proteomes" id="UP000283469"/>
    </source>
</evidence>
<dbReference type="InterPro" id="IPR036942">
    <property type="entry name" value="Beta-barrel_TonB_sf"/>
</dbReference>
<dbReference type="InterPro" id="IPR000531">
    <property type="entry name" value="Beta-barrel_TonB"/>
</dbReference>
<gene>
    <name evidence="14" type="ORF">D0Z70_23155</name>
</gene>
<comment type="caution">
    <text evidence="14">The sequence shown here is derived from an EMBL/GenBank/DDBJ whole genome shotgun (WGS) entry which is preliminary data.</text>
</comment>
<evidence type="ECO:0000256" key="8">
    <source>
        <dbReference type="ARBA" id="ARBA00023136"/>
    </source>
</evidence>
<evidence type="ECO:0000256" key="4">
    <source>
        <dbReference type="ARBA" id="ARBA00022496"/>
    </source>
</evidence>
<dbReference type="SUPFAM" id="SSF56935">
    <property type="entry name" value="Porins"/>
    <property type="match status" value="1"/>
</dbReference>
<dbReference type="InterPro" id="IPR012910">
    <property type="entry name" value="Plug_dom"/>
</dbReference>
<dbReference type="Pfam" id="PF00593">
    <property type="entry name" value="TonB_dep_Rec_b-barrel"/>
    <property type="match status" value="1"/>
</dbReference>
<dbReference type="Pfam" id="PF07660">
    <property type="entry name" value="STN"/>
    <property type="match status" value="1"/>
</dbReference>
<evidence type="ECO:0000256" key="1">
    <source>
        <dbReference type="ARBA" id="ARBA00004571"/>
    </source>
</evidence>
<name>A0A418YL53_9SPHN</name>
<evidence type="ECO:0000256" key="7">
    <source>
        <dbReference type="ARBA" id="ARBA00023077"/>
    </source>
</evidence>
<dbReference type="InterPro" id="IPR039426">
    <property type="entry name" value="TonB-dep_rcpt-like"/>
</dbReference>
<evidence type="ECO:0000256" key="12">
    <source>
        <dbReference type="SAM" id="SignalP"/>
    </source>
</evidence>
<dbReference type="CDD" id="cd01347">
    <property type="entry name" value="ligand_gated_channel"/>
    <property type="match status" value="1"/>
</dbReference>
<keyword evidence="4" id="KW-0406">Ion transport</keyword>
<proteinExistence type="inferred from homology"/>
<keyword evidence="15" id="KW-1185">Reference proteome</keyword>
<organism evidence="14 15">
    <name type="scientific">Sphingobium terrigena</name>
    <dbReference type="NCBI Taxonomy" id="2304063"/>
    <lineage>
        <taxon>Bacteria</taxon>
        <taxon>Pseudomonadati</taxon>
        <taxon>Pseudomonadota</taxon>
        <taxon>Alphaproteobacteria</taxon>
        <taxon>Sphingomonadales</taxon>
        <taxon>Sphingomonadaceae</taxon>
        <taxon>Sphingobium</taxon>
    </lineage>
</organism>
<dbReference type="OrthoDB" id="7051241at2"/>
<keyword evidence="5 10" id="KW-0812">Transmembrane</keyword>
<dbReference type="Gene3D" id="3.55.50.30">
    <property type="match status" value="1"/>
</dbReference>
<dbReference type="SMART" id="SM00965">
    <property type="entry name" value="STN"/>
    <property type="match status" value="1"/>
</dbReference>
<dbReference type="Pfam" id="PF07715">
    <property type="entry name" value="Plug"/>
    <property type="match status" value="1"/>
</dbReference>
<dbReference type="InterPro" id="IPR011662">
    <property type="entry name" value="Secretin/TonB_short_N"/>
</dbReference>
<evidence type="ECO:0000256" key="6">
    <source>
        <dbReference type="ARBA" id="ARBA00023004"/>
    </source>
</evidence>
<keyword evidence="4" id="KW-0410">Iron transport</keyword>
<evidence type="ECO:0000259" key="13">
    <source>
        <dbReference type="SMART" id="SM00965"/>
    </source>
</evidence>
<accession>A0A418YL53</accession>
<evidence type="ECO:0000256" key="3">
    <source>
        <dbReference type="ARBA" id="ARBA00022452"/>
    </source>
</evidence>
<keyword evidence="9 10" id="KW-0998">Cell outer membrane</keyword>
<dbReference type="AlphaFoldDB" id="A0A418YL53"/>
<sequence length="864" mass="91901">MGLVRNGVRIRLLAAVAISAMAIASPASAQDGQRQEYSVEAGDLGAALRTVSRLSGREIIFGAEAVKGKHAPRLRGTYSADEAVRALLEGSDLTAEFRKDVILIRGRSEASGEVADRPAEEGDILVTGSRIRGAQSPSPIVAKSRKTIVNEGQTDLGSYFRSLTQNFSGGQNPGVVGSQGQSENTNGSSALNLRGLGPDATLTLVNGHRSAYDAVAQGVDISAIPLAAVERVEVVTDGASALYGSDAVGGVANVILRRDFKGVETAARLGAATDGGDVEQQYTFLGGHRWGSGGAVVTLEYNHASPIVAGQRSYTQGLDRQATLFAGQKQFSAVVAGHQQISDWLTFEVDGQFNKRSSQVCSAALATSSCRINGSFIDRDVKSWAISPSLIANLSNGWQVKLNGTHAISETEVQTSSFTRGATTATFHPQYDNQLDSIELGVEGALFRAPGGDARLAFGGGYRSTKQDTDYRQTVGGVTTPIWVYTQKRDTVFAYGELSLPLIGASQTIPFARELLFTGAVRYENNSGFGDLVTPKFGLVFRPVGDVAIRSSWGRSFKAPTLFQTGRGLQGYVVPGSIFVPPAPGGGAAIFLLGGRAALAPEKAETWTSTLTYTPSFVRGLTVQASYFRVRYRDRVVTPITNLAAALGPDYKSFVTLYPSVQDVLGVAANVPEGLINQTGAPFDPRSVVVIVDNALVNAARQKIEGVDFSVGYIGKITALDSIDFNGSASYLKSSQQLIEGRPFQDLSGTVFNPPHWRARAAIGWERATFRLGAALSYIGGIQDNRFAPFVEIGSFTAVDINSRIRTADGNDILSGITFELSILNLFNEKPATIRTTSAAAIPFDSTNYSSIGRAVSLTVRKEW</sequence>
<dbReference type="GO" id="GO:0009279">
    <property type="term" value="C:cell outer membrane"/>
    <property type="evidence" value="ECO:0007669"/>
    <property type="project" value="UniProtKB-SubCell"/>
</dbReference>
<keyword evidence="2 10" id="KW-0813">Transport</keyword>
<evidence type="ECO:0000313" key="14">
    <source>
        <dbReference type="EMBL" id="RJG51699.1"/>
    </source>
</evidence>